<gene>
    <name evidence="1" type="ORF">I79_004697</name>
</gene>
<dbReference type="Proteomes" id="UP000001075">
    <property type="component" value="Unassembled WGS sequence"/>
</dbReference>
<evidence type="ECO:0000313" key="2">
    <source>
        <dbReference type="Proteomes" id="UP000001075"/>
    </source>
</evidence>
<dbReference type="EMBL" id="JH000123">
    <property type="protein sequence ID" value="EGV94886.1"/>
    <property type="molecule type" value="Genomic_DNA"/>
</dbReference>
<evidence type="ECO:0000313" key="1">
    <source>
        <dbReference type="EMBL" id="EGV94886.1"/>
    </source>
</evidence>
<accession>G3H382</accession>
<organism evidence="1 2">
    <name type="scientific">Cricetulus griseus</name>
    <name type="common">Chinese hamster</name>
    <name type="synonym">Cricetulus barabensis griseus</name>
    <dbReference type="NCBI Taxonomy" id="10029"/>
    <lineage>
        <taxon>Eukaryota</taxon>
        <taxon>Metazoa</taxon>
        <taxon>Chordata</taxon>
        <taxon>Craniata</taxon>
        <taxon>Vertebrata</taxon>
        <taxon>Euteleostomi</taxon>
        <taxon>Mammalia</taxon>
        <taxon>Eutheria</taxon>
        <taxon>Euarchontoglires</taxon>
        <taxon>Glires</taxon>
        <taxon>Rodentia</taxon>
        <taxon>Myomorpha</taxon>
        <taxon>Muroidea</taxon>
        <taxon>Cricetidae</taxon>
        <taxon>Cricetinae</taxon>
        <taxon>Cricetulus</taxon>
    </lineage>
</organism>
<dbReference type="InParanoid" id="G3H382"/>
<protein>
    <submittedName>
        <fullName evidence="1">Uncharacterized protein</fullName>
    </submittedName>
</protein>
<sequence length="55" mass="5843">MLSPALGTVSLHLLQPASCANHSCHHELVDCATCPPAFCAMRLLKSVPQVQSAQE</sequence>
<proteinExistence type="predicted"/>
<dbReference type="AlphaFoldDB" id="G3H382"/>
<reference evidence="2" key="1">
    <citation type="journal article" date="2011" name="Nat. Biotechnol.">
        <title>The genomic sequence of the Chinese hamster ovary (CHO)-K1 cell line.</title>
        <authorList>
            <person name="Xu X."/>
            <person name="Nagarajan H."/>
            <person name="Lewis N.E."/>
            <person name="Pan S."/>
            <person name="Cai Z."/>
            <person name="Liu X."/>
            <person name="Chen W."/>
            <person name="Xie M."/>
            <person name="Wang W."/>
            <person name="Hammond S."/>
            <person name="Andersen M.R."/>
            <person name="Neff N."/>
            <person name="Passarelli B."/>
            <person name="Koh W."/>
            <person name="Fan H.C."/>
            <person name="Wang J."/>
            <person name="Gui Y."/>
            <person name="Lee K.H."/>
            <person name="Betenbaugh M.J."/>
            <person name="Quake S.R."/>
            <person name="Famili I."/>
            <person name="Palsson B.O."/>
            <person name="Wang J."/>
        </authorList>
    </citation>
    <scope>NUCLEOTIDE SEQUENCE [LARGE SCALE GENOMIC DNA]</scope>
    <source>
        <strain evidence="2">CHO K1 cell line</strain>
    </source>
</reference>
<name>G3H382_CRIGR</name>